<dbReference type="Pfam" id="PF07942">
    <property type="entry name" value="CARME"/>
    <property type="match status" value="1"/>
</dbReference>
<organism evidence="6 7">
    <name type="scientific">Platanthera guangdongensis</name>
    <dbReference type="NCBI Taxonomy" id="2320717"/>
    <lineage>
        <taxon>Eukaryota</taxon>
        <taxon>Viridiplantae</taxon>
        <taxon>Streptophyta</taxon>
        <taxon>Embryophyta</taxon>
        <taxon>Tracheophyta</taxon>
        <taxon>Spermatophyta</taxon>
        <taxon>Magnoliopsida</taxon>
        <taxon>Liliopsida</taxon>
        <taxon>Asparagales</taxon>
        <taxon>Orchidaceae</taxon>
        <taxon>Orchidoideae</taxon>
        <taxon>Orchideae</taxon>
        <taxon>Orchidinae</taxon>
        <taxon>Platanthera</taxon>
    </lineage>
</organism>
<dbReference type="SMART" id="SM01296">
    <property type="entry name" value="N2227"/>
    <property type="match status" value="1"/>
</dbReference>
<gene>
    <name evidence="6" type="ORF">KSP40_PGU011395</name>
</gene>
<dbReference type="InterPro" id="IPR029063">
    <property type="entry name" value="SAM-dependent_MTases_sf"/>
</dbReference>
<evidence type="ECO:0000313" key="7">
    <source>
        <dbReference type="Proteomes" id="UP001412067"/>
    </source>
</evidence>
<proteinExistence type="inferred from homology"/>
<reference evidence="6 7" key="1">
    <citation type="journal article" date="2022" name="Nat. Plants">
        <title>Genomes of leafy and leafless Platanthera orchids illuminate the evolution of mycoheterotrophy.</title>
        <authorList>
            <person name="Li M.H."/>
            <person name="Liu K.W."/>
            <person name="Li Z."/>
            <person name="Lu H.C."/>
            <person name="Ye Q.L."/>
            <person name="Zhang D."/>
            <person name="Wang J.Y."/>
            <person name="Li Y.F."/>
            <person name="Zhong Z.M."/>
            <person name="Liu X."/>
            <person name="Yu X."/>
            <person name="Liu D.K."/>
            <person name="Tu X.D."/>
            <person name="Liu B."/>
            <person name="Hao Y."/>
            <person name="Liao X.Y."/>
            <person name="Jiang Y.T."/>
            <person name="Sun W.H."/>
            <person name="Chen J."/>
            <person name="Chen Y.Q."/>
            <person name="Ai Y."/>
            <person name="Zhai J.W."/>
            <person name="Wu S.S."/>
            <person name="Zhou Z."/>
            <person name="Hsiao Y.Y."/>
            <person name="Wu W.L."/>
            <person name="Chen Y.Y."/>
            <person name="Lin Y.F."/>
            <person name="Hsu J.L."/>
            <person name="Li C.Y."/>
            <person name="Wang Z.W."/>
            <person name="Zhao X."/>
            <person name="Zhong W.Y."/>
            <person name="Ma X.K."/>
            <person name="Ma L."/>
            <person name="Huang J."/>
            <person name="Chen G.Z."/>
            <person name="Huang M.Z."/>
            <person name="Huang L."/>
            <person name="Peng D.H."/>
            <person name="Luo Y.B."/>
            <person name="Zou S.Q."/>
            <person name="Chen S.P."/>
            <person name="Lan S."/>
            <person name="Tsai W.C."/>
            <person name="Van de Peer Y."/>
            <person name="Liu Z.J."/>
        </authorList>
    </citation>
    <scope>NUCLEOTIDE SEQUENCE [LARGE SCALE GENOMIC DNA]</scope>
    <source>
        <strain evidence="6">Lor288</strain>
    </source>
</reference>
<sequence length="246" mass="27686">MMTNQLFPAVVAVMMRSGCQLKKFRFVLHSVPTYVTTHHILNSAGITEGFSMCGGDFVEVYNDVDQEASWDAVVTCFFLDTAHNIAEYIEVISKILKEGGVWINLGPLLYHFADSYGPEEEMSIEISLEDVIKIALQYGFVFFCVDTADGENGSYHIYCESPVYDAEPLLYCLLDYEEETEDMISSHLKLQSRACRTAQRIPHEAEVCGGARVLEIYSWRQFGIADPVQSPPLAIVSDQEIVVWLV</sequence>
<name>A0ABR2MB29_9ASPA</name>
<evidence type="ECO:0000256" key="4">
    <source>
        <dbReference type="ARBA" id="ARBA00022679"/>
    </source>
</evidence>
<dbReference type="InterPro" id="IPR012901">
    <property type="entry name" value="CARME"/>
</dbReference>
<evidence type="ECO:0000256" key="3">
    <source>
        <dbReference type="ARBA" id="ARBA00022603"/>
    </source>
</evidence>
<evidence type="ECO:0000256" key="2">
    <source>
        <dbReference type="ARBA" id="ARBA00012003"/>
    </source>
</evidence>
<keyword evidence="5" id="KW-0949">S-adenosyl-L-methionine</keyword>
<dbReference type="Proteomes" id="UP001412067">
    <property type="component" value="Unassembled WGS sequence"/>
</dbReference>
<dbReference type="PANTHER" id="PTHR12303:SF6">
    <property type="entry name" value="CARNOSINE N-METHYLTRANSFERASE"/>
    <property type="match status" value="1"/>
</dbReference>
<keyword evidence="3" id="KW-0489">Methyltransferase</keyword>
<evidence type="ECO:0000313" key="6">
    <source>
        <dbReference type="EMBL" id="KAK8961375.1"/>
    </source>
</evidence>
<accession>A0ABR2MB29</accession>
<keyword evidence="7" id="KW-1185">Reference proteome</keyword>
<protein>
    <recommendedName>
        <fullName evidence="2">carnosine N-methyltransferase</fullName>
        <ecNumber evidence="2">2.1.1.22</ecNumber>
    </recommendedName>
</protein>
<dbReference type="EC" id="2.1.1.22" evidence="2"/>
<comment type="similarity">
    <text evidence="1">Belongs to the carnosine N-methyltransferase family.</text>
</comment>
<keyword evidence="4" id="KW-0808">Transferase</keyword>
<dbReference type="EMBL" id="JBBWWR010000009">
    <property type="protein sequence ID" value="KAK8961375.1"/>
    <property type="molecule type" value="Genomic_DNA"/>
</dbReference>
<evidence type="ECO:0000256" key="5">
    <source>
        <dbReference type="ARBA" id="ARBA00022691"/>
    </source>
</evidence>
<comment type="caution">
    <text evidence="6">The sequence shown here is derived from an EMBL/GenBank/DDBJ whole genome shotgun (WGS) entry which is preliminary data.</text>
</comment>
<dbReference type="SUPFAM" id="SSF53335">
    <property type="entry name" value="S-adenosyl-L-methionine-dependent methyltransferases"/>
    <property type="match status" value="1"/>
</dbReference>
<evidence type="ECO:0000256" key="1">
    <source>
        <dbReference type="ARBA" id="ARBA00010086"/>
    </source>
</evidence>
<dbReference type="PANTHER" id="PTHR12303">
    <property type="entry name" value="CARNOSINE N-METHYLTRANSFERASE"/>
    <property type="match status" value="1"/>
</dbReference>